<gene>
    <name evidence="7" type="ORF">WJX72_011609</name>
</gene>
<keyword evidence="2 5" id="KW-0863">Zinc-finger</keyword>
<evidence type="ECO:0000256" key="5">
    <source>
        <dbReference type="PROSITE-ProRule" id="PRU00723"/>
    </source>
</evidence>
<dbReference type="InterPro" id="IPR045234">
    <property type="entry name" value="Unkempt-like"/>
</dbReference>
<dbReference type="PROSITE" id="PS50103">
    <property type="entry name" value="ZF_C3H1"/>
    <property type="match status" value="1"/>
</dbReference>
<evidence type="ECO:0000259" key="6">
    <source>
        <dbReference type="PROSITE" id="PS50103"/>
    </source>
</evidence>
<keyword evidence="3 5" id="KW-0862">Zinc</keyword>
<dbReference type="Pfam" id="PF25512">
    <property type="entry name" value="zf-CCCH_AtC3H23"/>
    <property type="match status" value="1"/>
</dbReference>
<keyword evidence="4" id="KW-0238">DNA-binding</keyword>
<dbReference type="PANTHER" id="PTHR14493:SF50">
    <property type="entry name" value="RING FINGER PROTEIN UNKEMPT"/>
    <property type="match status" value="1"/>
</dbReference>
<dbReference type="Gene3D" id="3.30.1370.210">
    <property type="match status" value="1"/>
</dbReference>
<evidence type="ECO:0000256" key="1">
    <source>
        <dbReference type="ARBA" id="ARBA00022723"/>
    </source>
</evidence>
<sequence>MGWVYPCDRHYNHDWRSCPHKHESENARRRDPRVYRYLAEACPHYKTGLCLDGDACAFSHGIYECWLHPSKYRTVLCKDLDHCRRETCFFAHSPAELRQPDISWNPILPPVSPSLYIVLS</sequence>
<comment type="caution">
    <text evidence="7">The sequence shown here is derived from an EMBL/GenBank/DDBJ whole genome shotgun (WGS) entry which is preliminary data.</text>
</comment>
<dbReference type="PANTHER" id="PTHR14493">
    <property type="entry name" value="UNKEMPT FAMILY MEMBER"/>
    <property type="match status" value="1"/>
</dbReference>
<evidence type="ECO:0000256" key="3">
    <source>
        <dbReference type="ARBA" id="ARBA00022833"/>
    </source>
</evidence>
<dbReference type="InterPro" id="IPR000571">
    <property type="entry name" value="Znf_CCCH"/>
</dbReference>
<organism evidence="7 8">
    <name type="scientific">[Myrmecia] bisecta</name>
    <dbReference type="NCBI Taxonomy" id="41462"/>
    <lineage>
        <taxon>Eukaryota</taxon>
        <taxon>Viridiplantae</taxon>
        <taxon>Chlorophyta</taxon>
        <taxon>core chlorophytes</taxon>
        <taxon>Trebouxiophyceae</taxon>
        <taxon>Trebouxiales</taxon>
        <taxon>Trebouxiaceae</taxon>
        <taxon>Myrmecia</taxon>
    </lineage>
</organism>
<keyword evidence="8" id="KW-1185">Reference proteome</keyword>
<proteinExistence type="predicted"/>
<dbReference type="SUPFAM" id="SSF90229">
    <property type="entry name" value="CCCH zinc finger"/>
    <property type="match status" value="1"/>
</dbReference>
<dbReference type="EMBL" id="JALJOR010000012">
    <property type="protein sequence ID" value="KAK9807867.1"/>
    <property type="molecule type" value="Genomic_DNA"/>
</dbReference>
<name>A0AAW1PIJ7_9CHLO</name>
<dbReference type="InterPro" id="IPR036855">
    <property type="entry name" value="Znf_CCCH_sf"/>
</dbReference>
<accession>A0AAW1PIJ7</accession>
<dbReference type="SMART" id="SM00356">
    <property type="entry name" value="ZnF_C3H1"/>
    <property type="match status" value="2"/>
</dbReference>
<dbReference type="AlphaFoldDB" id="A0AAW1PIJ7"/>
<reference evidence="7 8" key="1">
    <citation type="journal article" date="2024" name="Nat. Commun.">
        <title>Phylogenomics reveals the evolutionary origins of lichenization in chlorophyte algae.</title>
        <authorList>
            <person name="Puginier C."/>
            <person name="Libourel C."/>
            <person name="Otte J."/>
            <person name="Skaloud P."/>
            <person name="Haon M."/>
            <person name="Grisel S."/>
            <person name="Petersen M."/>
            <person name="Berrin J.G."/>
            <person name="Delaux P.M."/>
            <person name="Dal Grande F."/>
            <person name="Keller J."/>
        </authorList>
    </citation>
    <scope>NUCLEOTIDE SEQUENCE [LARGE SCALE GENOMIC DNA]</scope>
    <source>
        <strain evidence="7 8">SAG 2043</strain>
    </source>
</reference>
<dbReference type="GO" id="GO:0008270">
    <property type="term" value="F:zinc ion binding"/>
    <property type="evidence" value="ECO:0007669"/>
    <property type="project" value="UniProtKB-KW"/>
</dbReference>
<evidence type="ECO:0000313" key="7">
    <source>
        <dbReference type="EMBL" id="KAK9807867.1"/>
    </source>
</evidence>
<evidence type="ECO:0000313" key="8">
    <source>
        <dbReference type="Proteomes" id="UP001489004"/>
    </source>
</evidence>
<dbReference type="Proteomes" id="UP001489004">
    <property type="component" value="Unassembled WGS sequence"/>
</dbReference>
<feature type="zinc finger region" description="C3H1-type" evidence="5">
    <location>
        <begin position="36"/>
        <end position="63"/>
    </location>
</feature>
<keyword evidence="1 5" id="KW-0479">Metal-binding</keyword>
<evidence type="ECO:0000256" key="2">
    <source>
        <dbReference type="ARBA" id="ARBA00022771"/>
    </source>
</evidence>
<protein>
    <recommendedName>
        <fullName evidence="6">C3H1-type domain-containing protein</fullName>
    </recommendedName>
</protein>
<dbReference type="InterPro" id="IPR057444">
    <property type="entry name" value="Znf-CCCH_AtC3H23-like"/>
</dbReference>
<feature type="domain" description="C3H1-type" evidence="6">
    <location>
        <begin position="36"/>
        <end position="63"/>
    </location>
</feature>
<dbReference type="GO" id="GO:0003677">
    <property type="term" value="F:DNA binding"/>
    <property type="evidence" value="ECO:0007669"/>
    <property type="project" value="UniProtKB-KW"/>
</dbReference>
<evidence type="ECO:0000256" key="4">
    <source>
        <dbReference type="ARBA" id="ARBA00023125"/>
    </source>
</evidence>